<evidence type="ECO:0000256" key="1">
    <source>
        <dbReference type="SAM" id="Phobius"/>
    </source>
</evidence>
<dbReference type="EMBL" id="JBHRTO010000001">
    <property type="protein sequence ID" value="MFC3180445.1"/>
    <property type="molecule type" value="Genomic_DNA"/>
</dbReference>
<sequence length="65" mass="6779">MNPVYIRLGLYVLSTVIAALPAAYAGLITYDMAADVFMVKPVTLLTSLLGGGVITGGIFGKFGKK</sequence>
<reference evidence="3" key="1">
    <citation type="journal article" date="2019" name="Int. J. Syst. Evol. Microbiol.">
        <title>The Global Catalogue of Microorganisms (GCM) 10K type strain sequencing project: providing services to taxonomists for standard genome sequencing and annotation.</title>
        <authorList>
            <consortium name="The Broad Institute Genomics Platform"/>
            <consortium name="The Broad Institute Genome Sequencing Center for Infectious Disease"/>
            <person name="Wu L."/>
            <person name="Ma J."/>
        </authorList>
    </citation>
    <scope>NUCLEOTIDE SEQUENCE [LARGE SCALE GENOMIC DNA]</scope>
    <source>
        <strain evidence="3">KCTC 52039</strain>
    </source>
</reference>
<keyword evidence="1" id="KW-0472">Membrane</keyword>
<evidence type="ECO:0000313" key="3">
    <source>
        <dbReference type="Proteomes" id="UP001595547"/>
    </source>
</evidence>
<evidence type="ECO:0008006" key="4">
    <source>
        <dbReference type="Google" id="ProtNLM"/>
    </source>
</evidence>
<protein>
    <recommendedName>
        <fullName evidence="4">Photosystem II reaction center X protein</fullName>
    </recommendedName>
</protein>
<keyword evidence="1" id="KW-1133">Transmembrane helix</keyword>
<feature type="transmembrane region" description="Helical" evidence="1">
    <location>
        <begin position="41"/>
        <end position="60"/>
    </location>
</feature>
<comment type="caution">
    <text evidence="2">The sequence shown here is derived from an EMBL/GenBank/DDBJ whole genome shotgun (WGS) entry which is preliminary data.</text>
</comment>
<evidence type="ECO:0000313" key="2">
    <source>
        <dbReference type="EMBL" id="MFC3180445.1"/>
    </source>
</evidence>
<gene>
    <name evidence="2" type="ORF">ACFOGH_05555</name>
</gene>
<accession>A0ABV7IVW5</accession>
<keyword evidence="1" id="KW-0812">Transmembrane</keyword>
<dbReference type="RefSeq" id="WP_380072069.1">
    <property type="nucleotide sequence ID" value="NZ_JBHRTO010000001.1"/>
</dbReference>
<organism evidence="2 3">
    <name type="scientific">Cypionkella sinensis</name>
    <dbReference type="NCBI Taxonomy" id="1756043"/>
    <lineage>
        <taxon>Bacteria</taxon>
        <taxon>Pseudomonadati</taxon>
        <taxon>Pseudomonadota</taxon>
        <taxon>Alphaproteobacteria</taxon>
        <taxon>Rhodobacterales</taxon>
        <taxon>Paracoccaceae</taxon>
        <taxon>Cypionkella</taxon>
    </lineage>
</organism>
<name>A0ABV7IVW5_9RHOB</name>
<proteinExistence type="predicted"/>
<keyword evidence="3" id="KW-1185">Reference proteome</keyword>
<dbReference type="Proteomes" id="UP001595547">
    <property type="component" value="Unassembled WGS sequence"/>
</dbReference>